<accession>A0AAW1RCY6</accession>
<feature type="coiled-coil region" evidence="1">
    <location>
        <begin position="83"/>
        <end position="150"/>
    </location>
</feature>
<dbReference type="AlphaFoldDB" id="A0AAW1RCY6"/>
<feature type="coiled-coil region" evidence="1">
    <location>
        <begin position="17"/>
        <end position="47"/>
    </location>
</feature>
<proteinExistence type="predicted"/>
<dbReference type="EMBL" id="JALJOS010000013">
    <property type="protein sequence ID" value="KAK9831712.1"/>
    <property type="molecule type" value="Genomic_DNA"/>
</dbReference>
<evidence type="ECO:0000256" key="1">
    <source>
        <dbReference type="SAM" id="Coils"/>
    </source>
</evidence>
<sequence length="343" mass="38241">MPALADNSNKELSFETYAELKERVQQLKSSQSQSKQLQQGLQQLEVLAAEKAEGEQREQLLQSRIQALSDSLKQAYDRASRGRVHHERDKKMLARKVEELAQQLKAAEASHKAAVQALQADHQRHVASLAGIHRQELTALQNQLQQAAESQAEDVKAAQTSIAATEQRAAEWCRQELDSVAAEFGCQLEGSRAKTASQQNRAERAEASLDNARDLIGSLQAQLQQVQDKAATERAEHERCKHQLGESQQQAAMLKSQAQQGSQQAHSHLHVALQQHQAEMAHQVKLHQEEVEVLHGRVAGILGRKDEQISQLTKQAAQLQHKLLSYDELFAKEKQSLLNVCGE</sequence>
<evidence type="ECO:0000313" key="3">
    <source>
        <dbReference type="EMBL" id="KAK9831712.1"/>
    </source>
</evidence>
<organism evidence="3 4">
    <name type="scientific">Apatococcus lobatus</name>
    <dbReference type="NCBI Taxonomy" id="904363"/>
    <lineage>
        <taxon>Eukaryota</taxon>
        <taxon>Viridiplantae</taxon>
        <taxon>Chlorophyta</taxon>
        <taxon>core chlorophytes</taxon>
        <taxon>Trebouxiophyceae</taxon>
        <taxon>Chlorellales</taxon>
        <taxon>Chlorellaceae</taxon>
        <taxon>Apatococcus</taxon>
    </lineage>
</organism>
<gene>
    <name evidence="3" type="ORF">WJX74_006812</name>
</gene>
<feature type="coiled-coil region" evidence="1">
    <location>
        <begin position="302"/>
        <end position="329"/>
    </location>
</feature>
<comment type="caution">
    <text evidence="3">The sequence shown here is derived from an EMBL/GenBank/DDBJ whole genome shotgun (WGS) entry which is preliminary data.</text>
</comment>
<feature type="compositionally biased region" description="Low complexity" evidence="2">
    <location>
        <begin position="256"/>
        <end position="265"/>
    </location>
</feature>
<protein>
    <submittedName>
        <fullName evidence="3">Uncharacterized protein</fullName>
    </submittedName>
</protein>
<evidence type="ECO:0000313" key="4">
    <source>
        <dbReference type="Proteomes" id="UP001438707"/>
    </source>
</evidence>
<name>A0AAW1RCY6_9CHLO</name>
<feature type="compositionally biased region" description="Basic and acidic residues" evidence="2">
    <location>
        <begin position="230"/>
        <end position="244"/>
    </location>
</feature>
<dbReference type="Proteomes" id="UP001438707">
    <property type="component" value="Unassembled WGS sequence"/>
</dbReference>
<feature type="region of interest" description="Disordered" evidence="2">
    <location>
        <begin position="229"/>
        <end position="265"/>
    </location>
</feature>
<evidence type="ECO:0000256" key="2">
    <source>
        <dbReference type="SAM" id="MobiDB-lite"/>
    </source>
</evidence>
<keyword evidence="1" id="KW-0175">Coiled coil</keyword>
<keyword evidence="4" id="KW-1185">Reference proteome</keyword>
<reference evidence="3 4" key="1">
    <citation type="journal article" date="2024" name="Nat. Commun.">
        <title>Phylogenomics reveals the evolutionary origins of lichenization in chlorophyte algae.</title>
        <authorList>
            <person name="Puginier C."/>
            <person name="Libourel C."/>
            <person name="Otte J."/>
            <person name="Skaloud P."/>
            <person name="Haon M."/>
            <person name="Grisel S."/>
            <person name="Petersen M."/>
            <person name="Berrin J.G."/>
            <person name="Delaux P.M."/>
            <person name="Dal Grande F."/>
            <person name="Keller J."/>
        </authorList>
    </citation>
    <scope>NUCLEOTIDE SEQUENCE [LARGE SCALE GENOMIC DNA]</scope>
    <source>
        <strain evidence="3 4">SAG 2145</strain>
    </source>
</reference>